<dbReference type="AlphaFoldDB" id="A0A1R3J0T4"/>
<proteinExistence type="predicted"/>
<evidence type="ECO:0000313" key="1">
    <source>
        <dbReference type="EMBL" id="OMO88396.1"/>
    </source>
</evidence>
<accession>A0A1R3J0T4</accession>
<comment type="caution">
    <text evidence="1">The sequence shown here is derived from an EMBL/GenBank/DDBJ whole genome shotgun (WGS) entry which is preliminary data.</text>
</comment>
<keyword evidence="2" id="KW-1185">Reference proteome</keyword>
<gene>
    <name evidence="1" type="ORF">CCACVL1_08416</name>
</gene>
<reference evidence="1 2" key="1">
    <citation type="submission" date="2013-09" db="EMBL/GenBank/DDBJ databases">
        <title>Corchorus capsularis genome sequencing.</title>
        <authorList>
            <person name="Alam M."/>
            <person name="Haque M.S."/>
            <person name="Islam M.S."/>
            <person name="Emdad E.M."/>
            <person name="Islam M.M."/>
            <person name="Ahmed B."/>
            <person name="Halim A."/>
            <person name="Hossen Q.M.M."/>
            <person name="Hossain M.Z."/>
            <person name="Ahmed R."/>
            <person name="Khan M.M."/>
            <person name="Islam R."/>
            <person name="Rashid M.M."/>
            <person name="Khan S.A."/>
            <person name="Rahman M.S."/>
            <person name="Alam M."/>
        </authorList>
    </citation>
    <scope>NUCLEOTIDE SEQUENCE [LARGE SCALE GENOMIC DNA]</scope>
    <source>
        <strain evidence="2">cv. CVL-1</strain>
        <tissue evidence="1">Whole seedling</tissue>
    </source>
</reference>
<sequence length="35" mass="3807">MASLVEIDGLAIASRSSIINKGMPQVICFKKELED</sequence>
<protein>
    <submittedName>
        <fullName evidence="1">Uncharacterized protein</fullName>
    </submittedName>
</protein>
<evidence type="ECO:0000313" key="2">
    <source>
        <dbReference type="Proteomes" id="UP000188268"/>
    </source>
</evidence>
<name>A0A1R3J0T4_COCAP</name>
<dbReference type="EMBL" id="AWWV01009005">
    <property type="protein sequence ID" value="OMO88396.1"/>
    <property type="molecule type" value="Genomic_DNA"/>
</dbReference>
<organism evidence="1 2">
    <name type="scientific">Corchorus capsularis</name>
    <name type="common">Jute</name>
    <dbReference type="NCBI Taxonomy" id="210143"/>
    <lineage>
        <taxon>Eukaryota</taxon>
        <taxon>Viridiplantae</taxon>
        <taxon>Streptophyta</taxon>
        <taxon>Embryophyta</taxon>
        <taxon>Tracheophyta</taxon>
        <taxon>Spermatophyta</taxon>
        <taxon>Magnoliopsida</taxon>
        <taxon>eudicotyledons</taxon>
        <taxon>Gunneridae</taxon>
        <taxon>Pentapetalae</taxon>
        <taxon>rosids</taxon>
        <taxon>malvids</taxon>
        <taxon>Malvales</taxon>
        <taxon>Malvaceae</taxon>
        <taxon>Grewioideae</taxon>
        <taxon>Apeibeae</taxon>
        <taxon>Corchorus</taxon>
    </lineage>
</organism>
<dbReference type="Gramene" id="OMO88396">
    <property type="protein sequence ID" value="OMO88396"/>
    <property type="gene ID" value="CCACVL1_08416"/>
</dbReference>
<dbReference type="Proteomes" id="UP000188268">
    <property type="component" value="Unassembled WGS sequence"/>
</dbReference>